<sequence>MIARDGFVQVEGRRIHYLEAGEGQPLVLLHSGGGSAYEFEHVIAPLSEHHRVIAWDMPGHGDSDPLLRHMTIAGHDEALAGLIAALGLADVILAGVSIGGYIAMHHAVTRPAGLSRVVLAEAPLRDSAWYDANWPMFEAMCAIPDTPFDALAKRIRALTPDLHRRWNIDRNKCGSWTLVDLGWAVRDFDAAGTYAAGSVPATVVIGGNGPTLADRAKFEALRPDAALIVLPGCGHFPMLDDPAAFVEAVLRGAADGEGATD</sequence>
<feature type="transmembrane region" description="Helical" evidence="1">
    <location>
        <begin position="78"/>
        <end position="104"/>
    </location>
</feature>
<dbReference type="SUPFAM" id="SSF53474">
    <property type="entry name" value="alpha/beta-Hydrolases"/>
    <property type="match status" value="1"/>
</dbReference>
<evidence type="ECO:0000259" key="2">
    <source>
        <dbReference type="Pfam" id="PF12697"/>
    </source>
</evidence>
<evidence type="ECO:0000256" key="1">
    <source>
        <dbReference type="SAM" id="Phobius"/>
    </source>
</evidence>
<reference evidence="3 4" key="1">
    <citation type="submission" date="2023-02" db="EMBL/GenBank/DDBJ databases">
        <title>Genome sequence of Sphingomonas naphthae.</title>
        <authorList>
            <person name="Kim S."/>
            <person name="Heo J."/>
            <person name="Kwon S.-W."/>
        </authorList>
    </citation>
    <scope>NUCLEOTIDE SEQUENCE [LARGE SCALE GENOMIC DNA]</scope>
    <source>
        <strain evidence="3 4">KACC 18716</strain>
    </source>
</reference>
<keyword evidence="1" id="KW-0812">Transmembrane</keyword>
<keyword evidence="1" id="KW-0472">Membrane</keyword>
<dbReference type="Pfam" id="PF12697">
    <property type="entry name" value="Abhydrolase_6"/>
    <property type="match status" value="1"/>
</dbReference>
<organism evidence="3 4">
    <name type="scientific">Sphingomonas naphthae</name>
    <dbReference type="NCBI Taxonomy" id="1813468"/>
    <lineage>
        <taxon>Bacteria</taxon>
        <taxon>Pseudomonadati</taxon>
        <taxon>Pseudomonadota</taxon>
        <taxon>Alphaproteobacteria</taxon>
        <taxon>Sphingomonadales</taxon>
        <taxon>Sphingomonadaceae</taxon>
        <taxon>Sphingomonas</taxon>
    </lineage>
</organism>
<dbReference type="InterPro" id="IPR050228">
    <property type="entry name" value="Carboxylesterase_BioH"/>
</dbReference>
<proteinExistence type="predicted"/>
<accession>A0ABY7TQM0</accession>
<keyword evidence="3" id="KW-0378">Hydrolase</keyword>
<gene>
    <name evidence="3" type="ORF">PQ455_04380</name>
</gene>
<dbReference type="PANTHER" id="PTHR43194:SF2">
    <property type="entry name" value="PEROXISOMAL MEMBRANE PROTEIN LPX1"/>
    <property type="match status" value="1"/>
</dbReference>
<keyword evidence="1" id="KW-1133">Transmembrane helix</keyword>
<evidence type="ECO:0000313" key="4">
    <source>
        <dbReference type="Proteomes" id="UP001220395"/>
    </source>
</evidence>
<dbReference type="Proteomes" id="UP001220395">
    <property type="component" value="Chromosome"/>
</dbReference>
<dbReference type="PRINTS" id="PR00111">
    <property type="entry name" value="ABHYDROLASE"/>
</dbReference>
<feature type="domain" description="AB hydrolase-1" evidence="2">
    <location>
        <begin position="26"/>
        <end position="248"/>
    </location>
</feature>
<dbReference type="RefSeq" id="WP_273689521.1">
    <property type="nucleotide sequence ID" value="NZ_CP117411.1"/>
</dbReference>
<dbReference type="InterPro" id="IPR000073">
    <property type="entry name" value="AB_hydrolase_1"/>
</dbReference>
<evidence type="ECO:0000313" key="3">
    <source>
        <dbReference type="EMBL" id="WCT74474.1"/>
    </source>
</evidence>
<dbReference type="Gene3D" id="3.40.50.1820">
    <property type="entry name" value="alpha/beta hydrolase"/>
    <property type="match status" value="1"/>
</dbReference>
<dbReference type="InterPro" id="IPR029058">
    <property type="entry name" value="AB_hydrolase_fold"/>
</dbReference>
<name>A0ABY7TQM0_9SPHN</name>
<dbReference type="EMBL" id="CP117411">
    <property type="protein sequence ID" value="WCT74474.1"/>
    <property type="molecule type" value="Genomic_DNA"/>
</dbReference>
<dbReference type="PANTHER" id="PTHR43194">
    <property type="entry name" value="HYDROLASE ALPHA/BETA FOLD FAMILY"/>
    <property type="match status" value="1"/>
</dbReference>
<keyword evidence="4" id="KW-1185">Reference proteome</keyword>
<protein>
    <submittedName>
        <fullName evidence="3">Alpha/beta hydrolase</fullName>
    </submittedName>
</protein>
<dbReference type="GO" id="GO:0016787">
    <property type="term" value="F:hydrolase activity"/>
    <property type="evidence" value="ECO:0007669"/>
    <property type="project" value="UniProtKB-KW"/>
</dbReference>